<protein>
    <submittedName>
        <fullName evidence="4">Uncharacterized protein LOC105177068</fullName>
    </submittedName>
</protein>
<gene>
    <name evidence="4" type="primary">LOC105177068</name>
</gene>
<dbReference type="OrthoDB" id="1743623at2759"/>
<dbReference type="PANTHER" id="PTHR31973:SF191">
    <property type="entry name" value="OS05G0489400 PROTEIN"/>
    <property type="match status" value="1"/>
</dbReference>
<accession>A0A6I9UEE8</accession>
<dbReference type="GeneID" id="105177068"/>
<proteinExistence type="predicted"/>
<dbReference type="InterPro" id="IPR018289">
    <property type="entry name" value="MULE_transposase_dom"/>
</dbReference>
<feature type="region of interest" description="Disordered" evidence="1">
    <location>
        <begin position="65"/>
        <end position="93"/>
    </location>
</feature>
<feature type="compositionally biased region" description="Low complexity" evidence="1">
    <location>
        <begin position="11"/>
        <end position="24"/>
    </location>
</feature>
<dbReference type="RefSeq" id="XP_011098393.1">
    <property type="nucleotide sequence ID" value="XM_011100091.1"/>
</dbReference>
<feature type="domain" description="MULE transposase" evidence="2">
    <location>
        <begin position="204"/>
        <end position="294"/>
    </location>
</feature>
<feature type="region of interest" description="Disordered" evidence="1">
    <location>
        <begin position="1"/>
        <end position="36"/>
    </location>
</feature>
<evidence type="ECO:0000313" key="3">
    <source>
        <dbReference type="Proteomes" id="UP000504604"/>
    </source>
</evidence>
<dbReference type="Proteomes" id="UP000504604">
    <property type="component" value="Linkage group LG14"/>
</dbReference>
<name>A0A6I9UEE8_SESIN</name>
<sequence length="441" mass="50664">MALTPILRPASLVSGGVSDYGVGDVDFEDDDVDYDEDDECFDENIDKDVEWAVILQDAFEDEMRFDSDDHTDGDSPDEFDSQKNSNDDNVGKAPQKYVETFRSDPNRSSKDFRQDVIRQLYCNVSRGQAYTTKRRCLREVQGARAEQYARLWNYAGALKNKNLGSIIIMNLEYVDATCKKKSKRFYVCFAAIKNGFLSGCRAFIGVDGFYLKGPHRGVLLMAVGVDPNNNQFPLAYAVVLSENKDNWEWFLTLLKEDLNIVRDDAHTFISDKQKGLLPAFEKVLPDVENRFCVRFSIFQTAELNFRLSENSVQFDSVNRNGHPYAQVLDLDDFVHESYHVDTFCKVYAPAIMPLHGLEMWEKASYIPPVPPNFERKKGRPARERRLKLDDIRKGKKPATAIDKLLRQREKGICKFCHQVGHTMKGCKWKKFAKEFPDDVFK</sequence>
<dbReference type="PANTHER" id="PTHR31973">
    <property type="entry name" value="POLYPROTEIN, PUTATIVE-RELATED"/>
    <property type="match status" value="1"/>
</dbReference>
<dbReference type="AlphaFoldDB" id="A0A6I9UEE8"/>
<reference evidence="4" key="1">
    <citation type="submission" date="2025-08" db="UniProtKB">
        <authorList>
            <consortium name="RefSeq"/>
        </authorList>
    </citation>
    <scope>IDENTIFICATION</scope>
</reference>
<feature type="compositionally biased region" description="Acidic residues" evidence="1">
    <location>
        <begin position="25"/>
        <end position="36"/>
    </location>
</feature>
<dbReference type="InParanoid" id="A0A6I9UEE8"/>
<keyword evidence="3" id="KW-1185">Reference proteome</keyword>
<evidence type="ECO:0000256" key="1">
    <source>
        <dbReference type="SAM" id="MobiDB-lite"/>
    </source>
</evidence>
<dbReference type="Pfam" id="PF10551">
    <property type="entry name" value="MULE"/>
    <property type="match status" value="1"/>
</dbReference>
<evidence type="ECO:0000313" key="4">
    <source>
        <dbReference type="RefSeq" id="XP_011098393.1"/>
    </source>
</evidence>
<organism evidence="3 4">
    <name type="scientific">Sesamum indicum</name>
    <name type="common">Oriental sesame</name>
    <name type="synonym">Sesamum orientale</name>
    <dbReference type="NCBI Taxonomy" id="4182"/>
    <lineage>
        <taxon>Eukaryota</taxon>
        <taxon>Viridiplantae</taxon>
        <taxon>Streptophyta</taxon>
        <taxon>Embryophyta</taxon>
        <taxon>Tracheophyta</taxon>
        <taxon>Spermatophyta</taxon>
        <taxon>Magnoliopsida</taxon>
        <taxon>eudicotyledons</taxon>
        <taxon>Gunneridae</taxon>
        <taxon>Pentapetalae</taxon>
        <taxon>asterids</taxon>
        <taxon>lamiids</taxon>
        <taxon>Lamiales</taxon>
        <taxon>Pedaliaceae</taxon>
        <taxon>Sesamum</taxon>
    </lineage>
</organism>
<dbReference type="KEGG" id="sind:105177068"/>
<evidence type="ECO:0000259" key="2">
    <source>
        <dbReference type="Pfam" id="PF10551"/>
    </source>
</evidence>